<evidence type="ECO:0000256" key="8">
    <source>
        <dbReference type="ARBA" id="ARBA00025948"/>
    </source>
</evidence>
<dbReference type="Gene3D" id="1.10.10.1800">
    <property type="entry name" value="tRNA uridine 5-carboxymethylaminomethyl modification enzyme MnmG/GidA"/>
    <property type="match status" value="1"/>
</dbReference>
<dbReference type="PANTHER" id="PTHR11806:SF0">
    <property type="entry name" value="PROTEIN MTO1 HOMOLOG, MITOCHONDRIAL"/>
    <property type="match status" value="1"/>
</dbReference>
<dbReference type="InterPro" id="IPR002218">
    <property type="entry name" value="MnmG-rel"/>
</dbReference>
<dbReference type="SUPFAM" id="SSF51905">
    <property type="entry name" value="FAD/NAD(P)-binding domain"/>
    <property type="match status" value="1"/>
</dbReference>
<dbReference type="PANTHER" id="PTHR11806">
    <property type="entry name" value="GLUCOSE INHIBITED DIVISION PROTEIN A"/>
    <property type="match status" value="1"/>
</dbReference>
<dbReference type="Pfam" id="PF21680">
    <property type="entry name" value="GIDA_C_1st"/>
    <property type="match status" value="1"/>
</dbReference>
<dbReference type="Proteomes" id="UP000324831">
    <property type="component" value="Unassembled WGS sequence"/>
</dbReference>
<accession>A0A478FS40</accession>
<comment type="similarity">
    <text evidence="2">Belongs to the MnmG family.</text>
</comment>
<dbReference type="NCBIfam" id="TIGR00136">
    <property type="entry name" value="mnmG_gidA"/>
    <property type="match status" value="1"/>
</dbReference>
<feature type="domain" description="tRNA uridine 5-carboxymethylaminomethyl modification enzyme C-terminal subdomain" evidence="10">
    <location>
        <begin position="547"/>
        <end position="618"/>
    </location>
</feature>
<evidence type="ECO:0000256" key="6">
    <source>
        <dbReference type="ARBA" id="ARBA00022827"/>
    </source>
</evidence>
<dbReference type="InterPro" id="IPR036188">
    <property type="entry name" value="FAD/NAD-bd_sf"/>
</dbReference>
<dbReference type="FunFam" id="3.50.50.60:FF:000002">
    <property type="entry name" value="tRNA uridine 5-carboxymethylaminomethyl modification enzyme MnmG"/>
    <property type="match status" value="1"/>
</dbReference>
<evidence type="ECO:0000256" key="4">
    <source>
        <dbReference type="ARBA" id="ARBA00022630"/>
    </source>
</evidence>
<proteinExistence type="inferred from homology"/>
<evidence type="ECO:0000313" key="12">
    <source>
        <dbReference type="Proteomes" id="UP000324831"/>
    </source>
</evidence>
<name>A0A478FS40_9MOLU</name>
<keyword evidence="7" id="KW-0520">NAD</keyword>
<evidence type="ECO:0000256" key="1">
    <source>
        <dbReference type="ARBA" id="ARBA00001974"/>
    </source>
</evidence>
<evidence type="ECO:0000256" key="7">
    <source>
        <dbReference type="ARBA" id="ARBA00023027"/>
    </source>
</evidence>
<dbReference type="PRINTS" id="PR00411">
    <property type="entry name" value="PNDRDTASEI"/>
</dbReference>
<dbReference type="PROSITE" id="PS01281">
    <property type="entry name" value="GIDA_2"/>
    <property type="match status" value="1"/>
</dbReference>
<dbReference type="Gene3D" id="1.10.150.570">
    <property type="entry name" value="GidA associated domain, C-terminal subdomain"/>
    <property type="match status" value="1"/>
</dbReference>
<dbReference type="InterPro" id="IPR026904">
    <property type="entry name" value="MnmG_C"/>
</dbReference>
<comment type="subunit">
    <text evidence="8">Homodimer. Heterotetramer of two MnmE and two MnmG subunits.</text>
</comment>
<gene>
    <name evidence="11" type="primary">mnmG</name>
    <name evidence="11" type="ORF">MHSWG343_01640</name>
</gene>
<dbReference type="GO" id="GO:0002098">
    <property type="term" value="P:tRNA wobble uridine modification"/>
    <property type="evidence" value="ECO:0007669"/>
    <property type="project" value="InterPro"/>
</dbReference>
<dbReference type="Pfam" id="PF01134">
    <property type="entry name" value="GIDA"/>
    <property type="match status" value="1"/>
</dbReference>
<dbReference type="InterPro" id="IPR004416">
    <property type="entry name" value="MnmG"/>
</dbReference>
<dbReference type="GO" id="GO:0005829">
    <property type="term" value="C:cytosol"/>
    <property type="evidence" value="ECO:0007669"/>
    <property type="project" value="TreeGrafter"/>
</dbReference>
<comment type="caution">
    <text evidence="11">The sequence shown here is derived from an EMBL/GenBank/DDBJ whole genome shotgun (WGS) entry which is preliminary data.</text>
</comment>
<dbReference type="InterPro" id="IPR020595">
    <property type="entry name" value="MnmG-rel_CS"/>
</dbReference>
<evidence type="ECO:0000256" key="2">
    <source>
        <dbReference type="ARBA" id="ARBA00007653"/>
    </source>
</evidence>
<evidence type="ECO:0000256" key="5">
    <source>
        <dbReference type="ARBA" id="ARBA00022694"/>
    </source>
</evidence>
<dbReference type="Gene3D" id="3.50.50.60">
    <property type="entry name" value="FAD/NAD(P)-binding domain"/>
    <property type="match status" value="2"/>
</dbReference>
<dbReference type="GO" id="GO:0030488">
    <property type="term" value="P:tRNA methylation"/>
    <property type="evidence" value="ECO:0007669"/>
    <property type="project" value="TreeGrafter"/>
</dbReference>
<dbReference type="InterPro" id="IPR049312">
    <property type="entry name" value="GIDA_C_N"/>
</dbReference>
<evidence type="ECO:0000259" key="10">
    <source>
        <dbReference type="SMART" id="SM01228"/>
    </source>
</evidence>
<keyword evidence="6" id="KW-0274">FAD</keyword>
<dbReference type="Pfam" id="PF13932">
    <property type="entry name" value="SAM_GIDA_C"/>
    <property type="match status" value="1"/>
</dbReference>
<dbReference type="AlphaFoldDB" id="A0A478FS40"/>
<keyword evidence="4" id="KW-0285">Flavoprotein</keyword>
<organism evidence="11 12">
    <name type="scientific">Candidatus Mycoplasma haematohominis</name>
    <dbReference type="NCBI Taxonomy" id="1494318"/>
    <lineage>
        <taxon>Bacteria</taxon>
        <taxon>Bacillati</taxon>
        <taxon>Mycoplasmatota</taxon>
        <taxon>Mollicutes</taxon>
        <taxon>Mycoplasmataceae</taxon>
        <taxon>Mycoplasma</taxon>
    </lineage>
</organism>
<evidence type="ECO:0000256" key="3">
    <source>
        <dbReference type="ARBA" id="ARBA00020461"/>
    </source>
</evidence>
<evidence type="ECO:0000256" key="9">
    <source>
        <dbReference type="ARBA" id="ARBA00031800"/>
    </source>
</evidence>
<sequence>MKNQIPKKQNNSFDVIVIGAGHAGLEAAFIASKLGLKVGLFNLNTRNIANLPCNPSIGGPAKGVVTREIDALGGIQAIAADANKIQIKKLNYSKGPGVWAYRAQIDKETYHSWFLEQIEKEPNLHLVLEEVISLERELIDEKWRITGVQTNNAFYICKAVIVTTGTYLKAELYREKKFADSGPEDNPASNKLSDIFKSWDIDLLRLKTGTPPRVYKDSIDFSSLERDDNNNDSISFSFREPKSLPLDEQLFCYLTNTTEETKKIILDNLDELGTYNGAICGTGPRYCPSIEDKYIKFPSREIHHIFVEPVARNYDFYYLAGLSTSLNKDLQEKLVRSLKGFEKARIKSYAYSIVYDAINPIQLHKTLELKKISGLYFAGQINGTSGYEEAAAQGLIAGINASLKILGKPPLVLRRDEAYIGVMIDDLTSKGVREPYRLLTSRAEYRLLLRNDNADERLMSKGFEIGTIDKETYLRFKATQEDIEHNISFLKNNYASKYRLTTGEEGPLTIFSWLSRTTSKYEMVIEAAGDKLRPLSLESMEKLMIKVKYEGYIKNQESRINKVEKWKKISLLGISDYRKISNLSREAIEKLNLEKPITIDDAMRIEGINLNDIFWIKAFLDADIKGRSYS</sequence>
<dbReference type="GO" id="GO:0050660">
    <property type="term" value="F:flavin adenine dinucleotide binding"/>
    <property type="evidence" value="ECO:0007669"/>
    <property type="project" value="InterPro"/>
</dbReference>
<protein>
    <recommendedName>
        <fullName evidence="3">tRNA uridine 5-carboxymethylaminomethyl modification enzyme MnmG</fullName>
    </recommendedName>
    <alternativeName>
        <fullName evidence="9">Glucose-inhibited division protein A</fullName>
    </alternativeName>
</protein>
<dbReference type="InterPro" id="IPR040131">
    <property type="entry name" value="MnmG_N"/>
</dbReference>
<comment type="cofactor">
    <cofactor evidence="1">
        <name>FAD</name>
        <dbReference type="ChEBI" id="CHEBI:57692"/>
    </cofactor>
</comment>
<dbReference type="SMART" id="SM01228">
    <property type="entry name" value="GIDA_assoc_3"/>
    <property type="match status" value="1"/>
</dbReference>
<reference evidence="11 12" key="1">
    <citation type="submission" date="2019-01" db="EMBL/GenBank/DDBJ databases">
        <title>Draft genome sequences of Candidatus Mycoplasma haemohominis SWG34-3 identified from a patient with pyrexia, anemia and liver dysfunction.</title>
        <authorList>
            <person name="Sekizuka T."/>
            <person name="Hattori N."/>
            <person name="Katano H."/>
            <person name="Takuma T."/>
            <person name="Ito T."/>
            <person name="Arai N."/>
            <person name="Yanai R."/>
            <person name="Ishii S."/>
            <person name="Miura Y."/>
            <person name="Tokunaga T."/>
            <person name="Watanabe H."/>
            <person name="Nomura N."/>
            <person name="Eguchi J."/>
            <person name="Arai T."/>
            <person name="Hasegawa H."/>
            <person name="Nakamaki T."/>
            <person name="Wakita T."/>
            <person name="Niki Y."/>
            <person name="Kuroda M."/>
        </authorList>
    </citation>
    <scope>NUCLEOTIDE SEQUENCE [LARGE SCALE GENOMIC DNA]</scope>
    <source>
        <strain evidence="11">SWG34-3</strain>
    </source>
</reference>
<keyword evidence="5" id="KW-0819">tRNA processing</keyword>
<dbReference type="InterPro" id="IPR047001">
    <property type="entry name" value="MnmG_C_subdom"/>
</dbReference>
<dbReference type="EMBL" id="BIMN01000001">
    <property type="protein sequence ID" value="GCE63186.1"/>
    <property type="molecule type" value="Genomic_DNA"/>
</dbReference>
<dbReference type="InterPro" id="IPR044920">
    <property type="entry name" value="MnmG_C_subdom_sf"/>
</dbReference>
<evidence type="ECO:0000313" key="11">
    <source>
        <dbReference type="EMBL" id="GCE63186.1"/>
    </source>
</evidence>